<accession>A0A540WEH5</accession>
<dbReference type="Proteomes" id="UP000319103">
    <property type="component" value="Unassembled WGS sequence"/>
</dbReference>
<evidence type="ECO:0000259" key="1">
    <source>
        <dbReference type="Pfam" id="PF13349"/>
    </source>
</evidence>
<dbReference type="InterPro" id="IPR025164">
    <property type="entry name" value="Toastrack_DUF4097"/>
</dbReference>
<sequence>MQHRLRYLGALAIAGAALSVLTAYDLGLGPHHELHDDAAVSGQITAVRLDSGSGSVTLNGQAGATTVSVHRDVDYQGGRPTAPTTQVDNGVLVLHGCGQHCSVSYTVALPAGLPVGGQTSNGEISLSQVGNVQVSTSNGSITLNGVNGTVDAHSSNGTITGRGLNGTRVQAQTSNGEIDLAPSKAQDVHASTDNGAITVVAPAASYKVSSQSDSGGTNISVPNDPSGQFLIDLRTGNGQIAVKSA</sequence>
<protein>
    <submittedName>
        <fullName evidence="2">DUF4097 family beta strand repeat protein</fullName>
    </submittedName>
</protein>
<dbReference type="Pfam" id="PF13349">
    <property type="entry name" value="DUF4097"/>
    <property type="match status" value="1"/>
</dbReference>
<dbReference type="OrthoDB" id="4331847at2"/>
<evidence type="ECO:0000313" key="3">
    <source>
        <dbReference type="Proteomes" id="UP000319103"/>
    </source>
</evidence>
<organism evidence="2 3">
    <name type="scientific">Kitasatospora acidiphila</name>
    <dbReference type="NCBI Taxonomy" id="2567942"/>
    <lineage>
        <taxon>Bacteria</taxon>
        <taxon>Bacillati</taxon>
        <taxon>Actinomycetota</taxon>
        <taxon>Actinomycetes</taxon>
        <taxon>Kitasatosporales</taxon>
        <taxon>Streptomycetaceae</taxon>
        <taxon>Kitasatospora</taxon>
    </lineage>
</organism>
<reference evidence="2 3" key="1">
    <citation type="submission" date="2019-06" db="EMBL/GenBank/DDBJ databases">
        <title>Description of Kitasatospora acidophila sp. nov. isolated from pine grove soil, and reclassification of Streptomyces novaecaesareae to Kitasatospora novaeceasareae comb. nov.</title>
        <authorList>
            <person name="Kim M.J."/>
        </authorList>
    </citation>
    <scope>NUCLEOTIDE SEQUENCE [LARGE SCALE GENOMIC DNA]</scope>
    <source>
        <strain evidence="2 3">MMS16-CNU292</strain>
    </source>
</reference>
<feature type="domain" description="DUF4097" evidence="1">
    <location>
        <begin position="118"/>
        <end position="240"/>
    </location>
</feature>
<comment type="caution">
    <text evidence="2">The sequence shown here is derived from an EMBL/GenBank/DDBJ whole genome shotgun (WGS) entry which is preliminary data.</text>
</comment>
<proteinExistence type="predicted"/>
<name>A0A540WEH5_9ACTN</name>
<dbReference type="AlphaFoldDB" id="A0A540WEH5"/>
<keyword evidence="3" id="KW-1185">Reference proteome</keyword>
<gene>
    <name evidence="2" type="ORF">E6W39_12930</name>
</gene>
<evidence type="ECO:0000313" key="2">
    <source>
        <dbReference type="EMBL" id="TQF07307.1"/>
    </source>
</evidence>
<dbReference type="EMBL" id="VIGB01000003">
    <property type="protein sequence ID" value="TQF07307.1"/>
    <property type="molecule type" value="Genomic_DNA"/>
</dbReference>